<reference evidence="5 6" key="1">
    <citation type="submission" date="2024-03" db="EMBL/GenBank/DDBJ databases">
        <title>Draft genome sequence of Pseudonocardia sp. DW16-2.</title>
        <authorList>
            <person name="Duangmal K."/>
        </authorList>
    </citation>
    <scope>NUCLEOTIDE SEQUENCE [LARGE SCALE GENOMIC DNA]</scope>
    <source>
        <strain evidence="5 6">DW16-2</strain>
    </source>
</reference>
<dbReference type="PANTHER" id="PTHR33744:SF1">
    <property type="entry name" value="DNA-BINDING TRANSCRIPTIONAL ACTIVATOR ADER"/>
    <property type="match status" value="1"/>
</dbReference>
<proteinExistence type="inferred from homology"/>
<evidence type="ECO:0000313" key="5">
    <source>
        <dbReference type="EMBL" id="MEJ8279908.1"/>
    </source>
</evidence>
<comment type="similarity">
    <text evidence="1">Belongs to the CdaR family.</text>
</comment>
<dbReference type="Pfam" id="PF13556">
    <property type="entry name" value="HTH_30"/>
    <property type="match status" value="1"/>
</dbReference>
<evidence type="ECO:0000259" key="4">
    <source>
        <dbReference type="Pfam" id="PF17853"/>
    </source>
</evidence>
<dbReference type="RefSeq" id="WP_340290414.1">
    <property type="nucleotide sequence ID" value="NZ_JBBJUP010000009.1"/>
</dbReference>
<gene>
    <name evidence="5" type="ORF">WJX68_13265</name>
</gene>
<feature type="domain" description="CdaR GGDEF-like" evidence="4">
    <location>
        <begin position="181"/>
        <end position="283"/>
    </location>
</feature>
<evidence type="ECO:0000256" key="1">
    <source>
        <dbReference type="ARBA" id="ARBA00006754"/>
    </source>
</evidence>
<dbReference type="InterPro" id="IPR041522">
    <property type="entry name" value="CdaR_GGDEF"/>
</dbReference>
<dbReference type="Gene3D" id="1.10.10.2840">
    <property type="entry name" value="PucR C-terminal helix-turn-helix domain"/>
    <property type="match status" value="1"/>
</dbReference>
<feature type="domain" description="PucR C-terminal helix-turn-helix" evidence="2">
    <location>
        <begin position="336"/>
        <end position="395"/>
    </location>
</feature>
<evidence type="ECO:0000259" key="2">
    <source>
        <dbReference type="Pfam" id="PF13556"/>
    </source>
</evidence>
<dbReference type="Pfam" id="PF17853">
    <property type="entry name" value="GGDEF_2"/>
    <property type="match status" value="1"/>
</dbReference>
<keyword evidence="6" id="KW-1185">Reference proteome</keyword>
<organism evidence="5 6">
    <name type="scientific">Pseudonocardia spirodelae</name>
    <dbReference type="NCBI Taxonomy" id="3133431"/>
    <lineage>
        <taxon>Bacteria</taxon>
        <taxon>Bacillati</taxon>
        <taxon>Actinomycetota</taxon>
        <taxon>Actinomycetes</taxon>
        <taxon>Pseudonocardiales</taxon>
        <taxon>Pseudonocardiaceae</taxon>
        <taxon>Pseudonocardia</taxon>
    </lineage>
</organism>
<dbReference type="InterPro" id="IPR025751">
    <property type="entry name" value="RsbRD_N_dom"/>
</dbReference>
<accession>A0ABU8T7J2</accession>
<dbReference type="PANTHER" id="PTHR33744">
    <property type="entry name" value="CARBOHYDRATE DIACID REGULATOR"/>
    <property type="match status" value="1"/>
</dbReference>
<dbReference type="Proteomes" id="UP001364211">
    <property type="component" value="Unassembled WGS sequence"/>
</dbReference>
<feature type="domain" description="RsbT co-antagonist protein RsbRD N-terminal" evidence="3">
    <location>
        <begin position="21"/>
        <end position="164"/>
    </location>
</feature>
<sequence>MSSVTGPLAPLAVAVRADLADLAGRVLVEIDAGLPELGRDPRVRELLVGTVQGSLEGALAVLVGSGDPEEVPLPPVAGELARRLAQQGVAVTVLLRAYRLGQAVFQQDVITRIAGAGLGPDEMVAAVRELTAVAHLYVDRVSEEMVAVHQAERDGWVRRRDAARLAMVDAVLGGRGGTTAEIESALGHPVTGEHRAAVFWAGPEAPDPGRALERAVGAVGEQLGCARTPLVVAPDAATLWAWYPCAGGPVELPDGPVRAALGPPGTGVEGFRRSHAVARRVQAVAAAAAPAACRPVTTADDLGPLLLLGSGTDLLAARVADVLGDLALDDEQHERLRDTVGAYLRGGGSLAAAAAELHLHKNTVQYRLRRAEEVRGRPLGVSDADRLDVEVALHACRVLGAAVLRPAEG</sequence>
<evidence type="ECO:0000313" key="6">
    <source>
        <dbReference type="Proteomes" id="UP001364211"/>
    </source>
</evidence>
<dbReference type="InterPro" id="IPR025736">
    <property type="entry name" value="PucR_C-HTH_dom"/>
</dbReference>
<protein>
    <submittedName>
        <fullName evidence="5">Helix-turn-helix domain-containing protein</fullName>
    </submittedName>
</protein>
<comment type="caution">
    <text evidence="5">The sequence shown here is derived from an EMBL/GenBank/DDBJ whole genome shotgun (WGS) entry which is preliminary data.</text>
</comment>
<dbReference type="InterPro" id="IPR051448">
    <property type="entry name" value="CdaR-like_regulators"/>
</dbReference>
<name>A0ABU8T7J2_9PSEU</name>
<evidence type="ECO:0000259" key="3">
    <source>
        <dbReference type="Pfam" id="PF14361"/>
    </source>
</evidence>
<dbReference type="InterPro" id="IPR042070">
    <property type="entry name" value="PucR_C-HTH_sf"/>
</dbReference>
<dbReference type="Pfam" id="PF14361">
    <property type="entry name" value="RsbRD_N"/>
    <property type="match status" value="1"/>
</dbReference>
<dbReference type="EMBL" id="JBBJUP010000009">
    <property type="protein sequence ID" value="MEJ8279908.1"/>
    <property type="molecule type" value="Genomic_DNA"/>
</dbReference>